<dbReference type="InterPro" id="IPR050782">
    <property type="entry name" value="PP1_regulatory_subunit_3"/>
</dbReference>
<dbReference type="InterPro" id="IPR005036">
    <property type="entry name" value="CBM21_dom"/>
</dbReference>
<evidence type="ECO:0000256" key="1">
    <source>
        <dbReference type="SAM" id="MobiDB-lite"/>
    </source>
</evidence>
<dbReference type="Gene3D" id="2.60.40.2440">
    <property type="entry name" value="Carbohydrate binding type-21 domain"/>
    <property type="match status" value="1"/>
</dbReference>
<evidence type="ECO:0000259" key="2">
    <source>
        <dbReference type="PROSITE" id="PS51159"/>
    </source>
</evidence>
<protein>
    <recommendedName>
        <fullName evidence="2">CBM21 domain-containing protein</fullName>
    </recommendedName>
</protein>
<evidence type="ECO:0000313" key="3">
    <source>
        <dbReference type="EMBL" id="KAK7110798.1"/>
    </source>
</evidence>
<proteinExistence type="predicted"/>
<sequence>MLDIAPSLDRSARSTMPLDFNSYLLSASPPNSCFELHNYTSFMPRPFDSPPPQDCKKVCGDCPLNSRRNGPLKPIIIKSDSESEVSSSPTSDCDSTPTSPCSPGKMRKRVVFADHCGKALAQVRIMSEASDEPPNFKPELLAAITHGEQASITDKPPLKLTFTQPASDYMAFRDKLEKNLISLENVILNDYTVQGTIKVKNVSFQKRVLVRYTSSSWESHTDIVTTYNPGPADVPGRPSQYDTFTFSFEVPPNADASKKVEFAVCYEADGVQHWDNNDGQNYGVVWDTYQPPAPAPVTSNDNNNNPFIFGPTSLADFACWHHIDGSTPYY</sequence>
<reference evidence="3 4" key="1">
    <citation type="submission" date="2024-02" db="EMBL/GenBank/DDBJ databases">
        <title>Chromosome-scale genome assembly of the rough periwinkle Littorina saxatilis.</title>
        <authorList>
            <person name="De Jode A."/>
            <person name="Faria R."/>
            <person name="Formenti G."/>
            <person name="Sims Y."/>
            <person name="Smith T.P."/>
            <person name="Tracey A."/>
            <person name="Wood J.M.D."/>
            <person name="Zagrodzka Z.B."/>
            <person name="Johannesson K."/>
            <person name="Butlin R.K."/>
            <person name="Leder E.H."/>
        </authorList>
    </citation>
    <scope>NUCLEOTIDE SEQUENCE [LARGE SCALE GENOMIC DNA]</scope>
    <source>
        <strain evidence="3">Snail1</strain>
        <tissue evidence="3">Muscle</tissue>
    </source>
</reference>
<feature type="compositionally biased region" description="Low complexity" evidence="1">
    <location>
        <begin position="84"/>
        <end position="103"/>
    </location>
</feature>
<dbReference type="PANTHER" id="PTHR12307:SF48">
    <property type="entry name" value="PROTEIN PHOSPHATASE 1 REGULATORY SUBUNIT"/>
    <property type="match status" value="1"/>
</dbReference>
<comment type="caution">
    <text evidence="3">The sequence shown here is derived from an EMBL/GenBank/DDBJ whole genome shotgun (WGS) entry which is preliminary data.</text>
</comment>
<dbReference type="GO" id="GO:0000164">
    <property type="term" value="C:protein phosphatase type 1 complex"/>
    <property type="evidence" value="ECO:0007669"/>
    <property type="project" value="TreeGrafter"/>
</dbReference>
<accession>A0AAN9BRK2</accession>
<keyword evidence="4" id="KW-1185">Reference proteome</keyword>
<dbReference type="PROSITE" id="PS51159">
    <property type="entry name" value="CBM21"/>
    <property type="match status" value="1"/>
</dbReference>
<dbReference type="PANTHER" id="PTHR12307">
    <property type="entry name" value="PROTEIN PHOSPHATASE 1 REGULATORY SUBUNIT"/>
    <property type="match status" value="1"/>
</dbReference>
<dbReference type="GO" id="GO:0008157">
    <property type="term" value="F:protein phosphatase 1 binding"/>
    <property type="evidence" value="ECO:0007669"/>
    <property type="project" value="TreeGrafter"/>
</dbReference>
<organism evidence="3 4">
    <name type="scientific">Littorina saxatilis</name>
    <dbReference type="NCBI Taxonomy" id="31220"/>
    <lineage>
        <taxon>Eukaryota</taxon>
        <taxon>Metazoa</taxon>
        <taxon>Spiralia</taxon>
        <taxon>Lophotrochozoa</taxon>
        <taxon>Mollusca</taxon>
        <taxon>Gastropoda</taxon>
        <taxon>Caenogastropoda</taxon>
        <taxon>Littorinimorpha</taxon>
        <taxon>Littorinoidea</taxon>
        <taxon>Littorinidae</taxon>
        <taxon>Littorina</taxon>
    </lineage>
</organism>
<dbReference type="InterPro" id="IPR038175">
    <property type="entry name" value="CBM21_dom_sf"/>
</dbReference>
<gene>
    <name evidence="3" type="ORF">V1264_014616</name>
</gene>
<dbReference type="GO" id="GO:0005979">
    <property type="term" value="P:regulation of glycogen biosynthetic process"/>
    <property type="evidence" value="ECO:0007669"/>
    <property type="project" value="TreeGrafter"/>
</dbReference>
<evidence type="ECO:0000313" key="4">
    <source>
        <dbReference type="Proteomes" id="UP001374579"/>
    </source>
</evidence>
<feature type="region of interest" description="Disordered" evidence="1">
    <location>
        <begin position="70"/>
        <end position="104"/>
    </location>
</feature>
<dbReference type="Proteomes" id="UP001374579">
    <property type="component" value="Unassembled WGS sequence"/>
</dbReference>
<dbReference type="AlphaFoldDB" id="A0AAN9BRK2"/>
<feature type="domain" description="CBM21" evidence="2">
    <location>
        <begin position="173"/>
        <end position="285"/>
    </location>
</feature>
<dbReference type="EMBL" id="JBAMIC010000003">
    <property type="protein sequence ID" value="KAK7110798.1"/>
    <property type="molecule type" value="Genomic_DNA"/>
</dbReference>
<dbReference type="Pfam" id="PF03370">
    <property type="entry name" value="CBM_21"/>
    <property type="match status" value="1"/>
</dbReference>
<name>A0AAN9BRK2_9CAEN</name>
<dbReference type="GO" id="GO:2001069">
    <property type="term" value="F:glycogen binding"/>
    <property type="evidence" value="ECO:0007669"/>
    <property type="project" value="TreeGrafter"/>
</dbReference>